<evidence type="ECO:0000259" key="4">
    <source>
        <dbReference type="Pfam" id="PF02514"/>
    </source>
</evidence>
<dbReference type="PANTHER" id="PTHR44119:SF4">
    <property type="entry name" value="AEROBIC COBALTOCHELATASE SUBUNIT COBN"/>
    <property type="match status" value="1"/>
</dbReference>
<dbReference type="Pfam" id="PF02514">
    <property type="entry name" value="CobN-Mg_chel"/>
    <property type="match status" value="2"/>
</dbReference>
<feature type="region of interest" description="Disordered" evidence="1">
    <location>
        <begin position="1269"/>
        <end position="1290"/>
    </location>
</feature>
<reference evidence="5 6" key="1">
    <citation type="journal article" date="2013" name="BMC Microbiol.">
        <title>Identification of the type II cytochrome c maturation pathway in anammox bacteria by comparative genomics.</title>
        <authorList>
            <person name="Ferousi C."/>
            <person name="Speth D.R."/>
            <person name="Reimann J."/>
            <person name="Op den Camp H.J."/>
            <person name="Allen J.W."/>
            <person name="Keltjens J.T."/>
            <person name="Jetten M.S."/>
        </authorList>
    </citation>
    <scope>NUCLEOTIDE SEQUENCE [LARGE SCALE GENOMIC DNA]</scope>
    <source>
        <strain evidence="5">RU1</strain>
    </source>
</reference>
<comment type="caution">
    <text evidence="5">The sequence shown here is derived from an EMBL/GenBank/DDBJ whole genome shotgun (WGS) entry which is preliminary data.</text>
</comment>
<feature type="domain" description="CobN/magnesium chelatase" evidence="4">
    <location>
        <begin position="143"/>
        <end position="749"/>
    </location>
</feature>
<evidence type="ECO:0000256" key="1">
    <source>
        <dbReference type="SAM" id="MobiDB-lite"/>
    </source>
</evidence>
<feature type="transmembrane region" description="Helical" evidence="2">
    <location>
        <begin position="1356"/>
        <end position="1374"/>
    </location>
</feature>
<dbReference type="InterPro" id="IPR003672">
    <property type="entry name" value="CobN/Mg_chltase"/>
</dbReference>
<keyword evidence="2" id="KW-0812">Transmembrane</keyword>
<feature type="domain" description="CobN/magnesium chelatase" evidence="4">
    <location>
        <begin position="755"/>
        <end position="1183"/>
    </location>
</feature>
<dbReference type="CDD" id="cd10150">
    <property type="entry name" value="CobN_like"/>
    <property type="match status" value="1"/>
</dbReference>
<dbReference type="Proteomes" id="UP000034954">
    <property type="component" value="Unassembled WGS sequence"/>
</dbReference>
<feature type="signal peptide" evidence="3">
    <location>
        <begin position="1"/>
        <end position="22"/>
    </location>
</feature>
<evidence type="ECO:0000256" key="2">
    <source>
        <dbReference type="SAM" id="Phobius"/>
    </source>
</evidence>
<name>A0A0M2V0C6_9BACT</name>
<proteinExistence type="predicted"/>
<feature type="compositionally biased region" description="Basic and acidic residues" evidence="1">
    <location>
        <begin position="1277"/>
        <end position="1289"/>
    </location>
</feature>
<accession>A0A0M2V0C6</accession>
<evidence type="ECO:0000313" key="6">
    <source>
        <dbReference type="Proteomes" id="UP000034954"/>
    </source>
</evidence>
<sequence>MRRYTVLTLLIVCISFLSSSLAGETERIKYTFLVGNYLTPAVAKAIKNIWKEYPFLRDRVDFELISDTDLDSTFNPHEIEGSDIVVIDIMGIRISTLTQTGFDQEAIRKAIAHGAYILPINHSAGLDKQYIEIGLTYDEEFRSYFDCGGIENFQNMVLFSLAKYSGISGIKGAAPQKLLKNGYYHRHNSQGMFFETFEEYAEWYKKGGYFKQNAEWIAVLTYSSFCEQGQNEVEDELIRKLEEKGYNAFVAFGYPEAAAVEKLLIDSRGIPRISGILSFLFRFSDFEAAHVLEKCGVPILNLITLYGKDGKAWKTDPEGLSSLEVSWQLAIPEIAGLIQPVVVSHRIRERDDETGFFIEERKPIADRINRAVNRMNTWINLQRKDNKDKRVAIFYWNYPPGKQHIGASYLNVFASINNVLKTLKAAGYDIGNDAMNQELLLENSLRYGRNVGNWAPGELDEMVKNGKCVLLPLEEYQRWTRNLPGDFMKEVNKDWGPVETSDVMMWRDTKQGKKYMVIPAVRQGNVIILPQPVRGWMEDHEAMFHSQDLFPHHQYVGVYLWLKYGFGADAVIHFGTHGTHEWLPGKSNGLSDEDPPEALIQDLPVIYPYIVDDVGEGLVAKRRGSAVIIDHMIPPLKKGGLYHEYAELEELISSHDQALEQGAEHARQYQENIIKKVKELGLDKDIDISGFLSVNTEEGGPHKFDHEVIHEIEEFLKEMKQLNMPYGLHTFGSVPDELLRNSTIQAIQEVVKDISAEELDKKIQDSARQELANTVKSLEGRFITTGTGNDPVRNPDSLPTGKNFYAFNPDKIPKKEAWQVGVKLTRELLDNYREKNNGKYPEKLSFVIWGTETIRHEGILESQILYLLGVEPVWNEWGRVTGISVIPKEKLGRPRIDIVVSSAAEEMFGQLTQYIDQAVQMVKKLDEEDNLVRQHIKELTEKLVQSGWSQKKAEQYASVRIFDEAPGRYDLNVSRIVSASGTWEDDSVVANEYLKRMSHGYGNGLWGEPMEEVYKMILSGTKMVIHSRSTNVYGTLDNDDFYMYAGGLAATVRELDGKSPDLAVTNIMNPAKPEMTPIDRMMGMELRSRYLNPQWIEGMKKEGFEGANKMSEFIENMWGWQVTVPETIDAARWEQTFGVYVEDKYGMDLKEFFNKKNPYAYQAITARMLEVVRKGYWHPSEEDKQTLAKEYVETVAKHGVACCEHTCNNPAFQEYVMNVLSGSGLADQDSLNTYAGILKAATGKLLDERKTEMDKVVQAQTPLLNRLEQTPVPAKIAEQKSEEKPHETSTDFLFSGAKNEFPLSQGGQKEAHKALPVEETEPVNGFEMEEVKTNEEKSAGVPDNASAWVNRSGRQWFPVIVIISCVGLFFYGWVRKKF</sequence>
<keyword evidence="2" id="KW-0472">Membrane</keyword>
<gene>
    <name evidence="5" type="ORF">BROFUL_00634</name>
</gene>
<keyword evidence="6" id="KW-1185">Reference proteome</keyword>
<dbReference type="PANTHER" id="PTHR44119">
    <property type="entry name" value="MAGNESIUM-CHELATASE SUBUNIT CHLH, CHLOROPLASTIC"/>
    <property type="match status" value="1"/>
</dbReference>
<keyword evidence="3" id="KW-0732">Signal</keyword>
<dbReference type="EMBL" id="LAQJ01000086">
    <property type="protein sequence ID" value="KKO20651.1"/>
    <property type="molecule type" value="Genomic_DNA"/>
</dbReference>
<evidence type="ECO:0000313" key="5">
    <source>
        <dbReference type="EMBL" id="KKO20651.1"/>
    </source>
</evidence>
<evidence type="ECO:0000256" key="3">
    <source>
        <dbReference type="SAM" id="SignalP"/>
    </source>
</evidence>
<keyword evidence="2" id="KW-1133">Transmembrane helix</keyword>
<feature type="chain" id="PRO_5005644327" evidence="3">
    <location>
        <begin position="23"/>
        <end position="1378"/>
    </location>
</feature>
<dbReference type="PATRIC" id="fig|380242.3.peg.801"/>
<protein>
    <submittedName>
        <fullName evidence="5">Cobaltochelatase</fullName>
    </submittedName>
</protein>
<organism evidence="5 6">
    <name type="scientific">Candidatus Brocadia fulgida</name>
    <dbReference type="NCBI Taxonomy" id="380242"/>
    <lineage>
        <taxon>Bacteria</taxon>
        <taxon>Pseudomonadati</taxon>
        <taxon>Planctomycetota</taxon>
        <taxon>Candidatus Brocadiia</taxon>
        <taxon>Candidatus Brocadiales</taxon>
        <taxon>Candidatus Brocadiaceae</taxon>
        <taxon>Candidatus Brocadia</taxon>
    </lineage>
</organism>